<evidence type="ECO:0000259" key="9">
    <source>
        <dbReference type="PROSITE" id="PS50885"/>
    </source>
</evidence>
<dbReference type="InterPro" id="IPR004090">
    <property type="entry name" value="Chemotax_Me-accpt_rcpt"/>
</dbReference>
<feature type="domain" description="HAMP" evidence="9">
    <location>
        <begin position="217"/>
        <end position="270"/>
    </location>
</feature>
<comment type="caution">
    <text evidence="10">The sequence shown here is derived from an EMBL/GenBank/DDBJ whole genome shotgun (WGS) entry which is preliminary data.</text>
</comment>
<dbReference type="Proteomes" id="UP000017837">
    <property type="component" value="Unassembled WGS sequence"/>
</dbReference>
<feature type="transmembrane region" description="Helical" evidence="6">
    <location>
        <begin position="192"/>
        <end position="214"/>
    </location>
</feature>
<dbReference type="GO" id="GO:0006935">
    <property type="term" value="P:chemotaxis"/>
    <property type="evidence" value="ECO:0007669"/>
    <property type="project" value="InterPro"/>
</dbReference>
<keyword evidence="6" id="KW-0812">Transmembrane</keyword>
<dbReference type="PROSITE" id="PS50192">
    <property type="entry name" value="T_SNARE"/>
    <property type="match status" value="1"/>
</dbReference>
<evidence type="ECO:0000256" key="5">
    <source>
        <dbReference type="PROSITE-ProRule" id="PRU00284"/>
    </source>
</evidence>
<dbReference type="PROSITE" id="PS50111">
    <property type="entry name" value="CHEMOTAXIS_TRANSDUC_2"/>
    <property type="match status" value="1"/>
</dbReference>
<proteinExistence type="inferred from homology"/>
<dbReference type="AlphaFoldDB" id="V4RR50"/>
<organism evidence="10 11">
    <name type="scientific">Asticcacaulis benevestitus DSM 16100 = ATCC BAA-896</name>
    <dbReference type="NCBI Taxonomy" id="1121022"/>
    <lineage>
        <taxon>Bacteria</taxon>
        <taxon>Pseudomonadati</taxon>
        <taxon>Pseudomonadota</taxon>
        <taxon>Alphaproteobacteria</taxon>
        <taxon>Caulobacterales</taxon>
        <taxon>Caulobacteraceae</taxon>
        <taxon>Asticcacaulis</taxon>
    </lineage>
</organism>
<keyword evidence="6" id="KW-0472">Membrane</keyword>
<dbReference type="SMART" id="SM00304">
    <property type="entry name" value="HAMP"/>
    <property type="match status" value="1"/>
</dbReference>
<evidence type="ECO:0000259" key="7">
    <source>
        <dbReference type="PROSITE" id="PS50111"/>
    </source>
</evidence>
<dbReference type="PATRIC" id="fig|1121022.4.peg.969"/>
<keyword evidence="2" id="KW-1003">Cell membrane</keyword>
<dbReference type="GO" id="GO:0007165">
    <property type="term" value="P:signal transduction"/>
    <property type="evidence" value="ECO:0007669"/>
    <property type="project" value="UniProtKB-KW"/>
</dbReference>
<comment type="subcellular location">
    <subcellularLocation>
        <location evidence="1">Cell inner membrane</location>
        <topology evidence="1">Multi-pass membrane protein</topology>
    </subcellularLocation>
</comment>
<keyword evidence="6" id="KW-1133">Transmembrane helix</keyword>
<dbReference type="Pfam" id="PF00672">
    <property type="entry name" value="HAMP"/>
    <property type="match status" value="1"/>
</dbReference>
<dbReference type="PANTHER" id="PTHR32089">
    <property type="entry name" value="METHYL-ACCEPTING CHEMOTAXIS PROTEIN MCPB"/>
    <property type="match status" value="1"/>
</dbReference>
<dbReference type="PROSITE" id="PS50885">
    <property type="entry name" value="HAMP"/>
    <property type="match status" value="1"/>
</dbReference>
<dbReference type="Gene3D" id="1.10.8.500">
    <property type="entry name" value="HAMP domain in histidine kinase"/>
    <property type="match status" value="1"/>
</dbReference>
<dbReference type="PANTHER" id="PTHR32089:SF112">
    <property type="entry name" value="LYSOZYME-LIKE PROTEIN-RELATED"/>
    <property type="match status" value="1"/>
</dbReference>
<dbReference type="GO" id="GO:0005886">
    <property type="term" value="C:plasma membrane"/>
    <property type="evidence" value="ECO:0007669"/>
    <property type="project" value="UniProtKB-SubCell"/>
</dbReference>
<evidence type="ECO:0008006" key="12">
    <source>
        <dbReference type="Google" id="ProtNLM"/>
    </source>
</evidence>
<evidence type="ECO:0000313" key="11">
    <source>
        <dbReference type="Proteomes" id="UP000017837"/>
    </source>
</evidence>
<feature type="domain" description="T-SNARE coiled-coil homology" evidence="8">
    <location>
        <begin position="462"/>
        <end position="524"/>
    </location>
</feature>
<keyword evidence="2" id="KW-0997">Cell inner membrane</keyword>
<dbReference type="EMBL" id="AWGB01000007">
    <property type="protein sequence ID" value="ESQ93653.1"/>
    <property type="molecule type" value="Genomic_DNA"/>
</dbReference>
<evidence type="ECO:0000256" key="6">
    <source>
        <dbReference type="SAM" id="Phobius"/>
    </source>
</evidence>
<keyword evidence="3 5" id="KW-0807">Transducer</keyword>
<dbReference type="InterPro" id="IPR004089">
    <property type="entry name" value="MCPsignal_dom"/>
</dbReference>
<evidence type="ECO:0000259" key="8">
    <source>
        <dbReference type="PROSITE" id="PS50192"/>
    </source>
</evidence>
<name>V4RR50_9CAUL</name>
<evidence type="ECO:0000256" key="1">
    <source>
        <dbReference type="ARBA" id="ARBA00004429"/>
    </source>
</evidence>
<gene>
    <name evidence="10" type="ORF">ABENE_04875</name>
</gene>
<dbReference type="Pfam" id="PF00015">
    <property type="entry name" value="MCPsignal"/>
    <property type="match status" value="1"/>
</dbReference>
<dbReference type="GO" id="GO:0004888">
    <property type="term" value="F:transmembrane signaling receptor activity"/>
    <property type="evidence" value="ECO:0007669"/>
    <property type="project" value="InterPro"/>
</dbReference>
<dbReference type="SMART" id="SM00283">
    <property type="entry name" value="MA"/>
    <property type="match status" value="1"/>
</dbReference>
<evidence type="ECO:0000256" key="2">
    <source>
        <dbReference type="ARBA" id="ARBA00022519"/>
    </source>
</evidence>
<dbReference type="SUPFAM" id="SSF58104">
    <property type="entry name" value="Methyl-accepting chemotaxis protein (MCP) signaling domain"/>
    <property type="match status" value="1"/>
</dbReference>
<dbReference type="PRINTS" id="PR00260">
    <property type="entry name" value="CHEMTRNSDUCR"/>
</dbReference>
<evidence type="ECO:0000256" key="4">
    <source>
        <dbReference type="ARBA" id="ARBA00029447"/>
    </source>
</evidence>
<comment type="similarity">
    <text evidence="4">Belongs to the methyl-accepting chemotaxis (MCP) protein family.</text>
</comment>
<dbReference type="CDD" id="cd06225">
    <property type="entry name" value="HAMP"/>
    <property type="match status" value="1"/>
</dbReference>
<dbReference type="InterPro" id="IPR003660">
    <property type="entry name" value="HAMP_dom"/>
</dbReference>
<protein>
    <recommendedName>
        <fullName evidence="12">Methyl-accepting chemotaxis protein</fullName>
    </recommendedName>
</protein>
<feature type="domain" description="Methyl-accepting transducer" evidence="7">
    <location>
        <begin position="310"/>
        <end position="546"/>
    </location>
</feature>
<dbReference type="Gene3D" id="1.10.287.950">
    <property type="entry name" value="Methyl-accepting chemotaxis protein"/>
    <property type="match status" value="1"/>
</dbReference>
<evidence type="ECO:0000256" key="3">
    <source>
        <dbReference type="ARBA" id="ARBA00023224"/>
    </source>
</evidence>
<keyword evidence="11" id="KW-1185">Reference proteome</keyword>
<reference evidence="10 11" key="1">
    <citation type="journal article" date="2014" name="Nature">
        <title>Sequential evolution of bacterial morphology by co-option of a developmental regulator.</title>
        <authorList>
            <person name="Jiang C."/>
            <person name="Brown P.J."/>
            <person name="Ducret A."/>
            <person name="Brun Y.V."/>
        </authorList>
    </citation>
    <scope>NUCLEOTIDE SEQUENCE [LARGE SCALE GENOMIC DNA]</scope>
    <source>
        <strain evidence="10 11">DSM 16100</strain>
    </source>
</reference>
<sequence>MVHMYNNLRMISKIVVLLMLLGLVSLGATVFATSRMRVINDRYSEIIAKPEKGVVAMARANRQVNMITSSLYMKATAVTETDNATAESDRAAAIAKFDTYLDAAVSTLPDEAAELTGIKAALHAALEGACAATIQEAASLDPAANAQAAASMNTSCNPELKAISARVTRVVDDTVLHLDAISDKTSKDTAEIIIVTYAVVLTGLALVLGLAVWLTRSGIVAPIRALTDTMQSLTHGQLDTQVAGQSRRDELGAMAVAVEVFRKGLIEAEEMREATRNGEQAAAARMKRELEAFNRFQGRMGALADAFVRSSAEVSDAAQSLAATAEETSRQAGVVSGAAEEAAINVQTVAAATEEMAMSVREINGQVGRTAEVAHEAASEAVRTEADIRILAEAAEGIGEVVNLINDIAAQTNLLALNATIEAARAGDAGKGFAVVASEVKALATQTAQATKDIGNKVQQIQSATERTVVSIEKIVTTISDIRSISTILASAVEQQGTATQEIAGNTAQAADGAQAVTENIFGVGRAAEMTGAASTQLMGLSGHLTDQAADLQQEVQAFVAQHRAA</sequence>
<evidence type="ECO:0000313" key="10">
    <source>
        <dbReference type="EMBL" id="ESQ93653.1"/>
    </source>
</evidence>
<dbReference type="STRING" id="1121022.GCA_000376105_02012"/>
<dbReference type="InterPro" id="IPR000727">
    <property type="entry name" value="T_SNARE_dom"/>
</dbReference>
<dbReference type="eggNOG" id="COG0840">
    <property type="taxonomic scope" value="Bacteria"/>
</dbReference>
<accession>V4RR50</accession>